<feature type="compositionally biased region" description="Basic residues" evidence="1">
    <location>
        <begin position="10"/>
        <end position="27"/>
    </location>
</feature>
<proteinExistence type="predicted"/>
<comment type="caution">
    <text evidence="2">The sequence shown here is derived from an EMBL/GenBank/DDBJ whole genome shotgun (WGS) entry which is preliminary data.</text>
</comment>
<dbReference type="Proteomes" id="UP001272137">
    <property type="component" value="Unassembled WGS sequence"/>
</dbReference>
<feature type="region of interest" description="Disordered" evidence="1">
    <location>
        <begin position="50"/>
        <end position="78"/>
    </location>
</feature>
<evidence type="ECO:0000256" key="1">
    <source>
        <dbReference type="SAM" id="MobiDB-lite"/>
    </source>
</evidence>
<gene>
    <name evidence="2" type="ORF">C7S16_0652</name>
</gene>
<evidence type="ECO:0000313" key="2">
    <source>
        <dbReference type="EMBL" id="MDW9254374.1"/>
    </source>
</evidence>
<accession>A0AAW9D0E6</accession>
<organism evidence="2 3">
    <name type="scientific">Burkholderia thailandensis</name>
    <dbReference type="NCBI Taxonomy" id="57975"/>
    <lineage>
        <taxon>Bacteria</taxon>
        <taxon>Pseudomonadati</taxon>
        <taxon>Pseudomonadota</taxon>
        <taxon>Betaproteobacteria</taxon>
        <taxon>Burkholderiales</taxon>
        <taxon>Burkholderiaceae</taxon>
        <taxon>Burkholderia</taxon>
        <taxon>pseudomallei group</taxon>
    </lineage>
</organism>
<feature type="region of interest" description="Disordered" evidence="1">
    <location>
        <begin position="1"/>
        <end position="32"/>
    </location>
</feature>
<evidence type="ECO:0000313" key="3">
    <source>
        <dbReference type="Proteomes" id="UP001272137"/>
    </source>
</evidence>
<dbReference type="EMBL" id="QXCT01000002">
    <property type="protein sequence ID" value="MDW9254374.1"/>
    <property type="molecule type" value="Genomic_DNA"/>
</dbReference>
<name>A0AAW9D0E6_BURTH</name>
<protein>
    <submittedName>
        <fullName evidence="2">Uncharacterized protein</fullName>
    </submittedName>
</protein>
<reference evidence="2" key="1">
    <citation type="submission" date="2018-08" db="EMBL/GenBank/DDBJ databases">
        <title>Identification of Burkholderia cepacia strains that express a Burkholderia pseudomallei-like capsular polysaccharide.</title>
        <authorList>
            <person name="Burtnick M.N."/>
            <person name="Vongsouvath M."/>
            <person name="Newton P."/>
            <person name="Wuthiekanun V."/>
            <person name="Limmathurotsakul D."/>
            <person name="Brett P.J."/>
            <person name="Chantratita N."/>
            <person name="Dance D.A."/>
        </authorList>
    </citation>
    <scope>NUCLEOTIDE SEQUENCE</scope>
    <source>
        <strain evidence="2">SBXCC001</strain>
    </source>
</reference>
<dbReference type="AlphaFoldDB" id="A0AAW9D0E6"/>
<sequence>MPSSPSATPIRRRERRPRKMCSRRLARQAKQAANSFAVFDDDRVSRGAALPYAAARPAQVSRQTARTRRITRGAPGLR</sequence>